<dbReference type="InterPro" id="IPR023157">
    <property type="entry name" value="AGR-C-984p-like_sf"/>
</dbReference>
<organism evidence="1 2">
    <name type="scientific">Bradyrhizobium nitroreducens</name>
    <dbReference type="NCBI Taxonomy" id="709803"/>
    <lineage>
        <taxon>Bacteria</taxon>
        <taxon>Pseudomonadati</taxon>
        <taxon>Pseudomonadota</taxon>
        <taxon>Alphaproteobacteria</taxon>
        <taxon>Hyphomicrobiales</taxon>
        <taxon>Nitrobacteraceae</taxon>
        <taxon>Bradyrhizobium</taxon>
    </lineage>
</organism>
<dbReference type="Proteomes" id="UP000228930">
    <property type="component" value="Unassembled WGS sequence"/>
</dbReference>
<dbReference type="Pfam" id="PF06748">
    <property type="entry name" value="DUF1217"/>
    <property type="match status" value="3"/>
</dbReference>
<dbReference type="SUPFAM" id="SSF158837">
    <property type="entry name" value="AGR C 984p-like"/>
    <property type="match status" value="4"/>
</dbReference>
<dbReference type="AlphaFoldDB" id="A0A2M6U4X0"/>
<gene>
    <name evidence="1" type="ORF">TSA1_01810</name>
</gene>
<proteinExistence type="predicted"/>
<keyword evidence="2" id="KW-1185">Reference proteome</keyword>
<evidence type="ECO:0008006" key="3">
    <source>
        <dbReference type="Google" id="ProtNLM"/>
    </source>
</evidence>
<dbReference type="InterPro" id="IPR010626">
    <property type="entry name" value="DUF1217"/>
</dbReference>
<dbReference type="Gene3D" id="1.10.3700.10">
    <property type="entry name" value="AGR C 984p-like"/>
    <property type="match status" value="3"/>
</dbReference>
<dbReference type="EMBL" id="LFJC01000003">
    <property type="protein sequence ID" value="PIS99635.1"/>
    <property type="molecule type" value="Genomic_DNA"/>
</dbReference>
<evidence type="ECO:0000313" key="2">
    <source>
        <dbReference type="Proteomes" id="UP000228930"/>
    </source>
</evidence>
<dbReference type="RefSeq" id="WP_100174847.1">
    <property type="nucleotide sequence ID" value="NZ_LFJC01000003.1"/>
</dbReference>
<protein>
    <recommendedName>
        <fullName evidence="3">Flagellar protein</fullName>
    </recommendedName>
</protein>
<sequence>MVSTYFGYNYITRNLKQSLTRVEQQPDVSREAAYYKAHIGNVKTVDDLMKDYRLYHYALKAYGLEDMAYANAFMKKVLESDLNDSKSFVNKLVDKRYREFAAAFSFNDAAKPVAQSDNQIDEMIGLYTATKKSQVDALASDSNYYSAQIGNVSSADDILNNDRLRNYVYSAFGIDESKWPPATISQVLRSDPSDPSSYVNTTFASQLSGLNAARAQAQSDASTASSNIANYTAQLSQPGANVPQLQVQILVEKHHLETYKNSISSLNDQIATIGGFVDMAGAFEFSPDGSLPAGTPAQTAANITLTKKRFDDSKAAVYSAASPLSEAFAINQFRTAILKLNSVDAFVSTPSVYDFALGAVGLDPKKVSQATIKAVLESDVGDPKSYVYTLKDNRYVQLARAFNFDAKGNLTTPLLAQDAAEVLQISRDYVIQAVKSASTLSTKQQAAVRAQAAKDATAYQEAIAGIDSVSDLLANRPMVDLVLLAKGLNPSKVSTDFLEKIFASDLNDPKSFANTQSDPRFADIVASFNFDSKGNVVRLPMMGPQKRDQLRDTQANYVQQSLEQQQGETNPGVRLALYFQRKAGDITSAYDILADKALSEVFRTTFNLPDQMAAMPIDQQAKYVDKFMKVKDLSDPAKVAKLLSRFSAMYDVKNNQSTGQAQSPLLNLFQGSGSGLSSMSESTYLAIAKLRAH</sequence>
<name>A0A2M6U4X0_9BRAD</name>
<reference evidence="1 2" key="1">
    <citation type="submission" date="2015-06" db="EMBL/GenBank/DDBJ databases">
        <title>Comparative genome analysis of nirS-carrying Bradyrhizobium sp. strains.</title>
        <authorList>
            <person name="Ishii S."/>
            <person name="Jang J."/>
            <person name="Nishizawa T."/>
            <person name="Senoo K."/>
        </authorList>
    </citation>
    <scope>NUCLEOTIDE SEQUENCE [LARGE SCALE GENOMIC DNA]</scope>
    <source>
        <strain evidence="1 2">TSA1</strain>
    </source>
</reference>
<accession>A0A2M6U4X0</accession>
<evidence type="ECO:0000313" key="1">
    <source>
        <dbReference type="EMBL" id="PIS99635.1"/>
    </source>
</evidence>
<comment type="caution">
    <text evidence="1">The sequence shown here is derived from an EMBL/GenBank/DDBJ whole genome shotgun (WGS) entry which is preliminary data.</text>
</comment>